<proteinExistence type="predicted"/>
<evidence type="ECO:0000313" key="3">
    <source>
        <dbReference type="Proteomes" id="UP000241818"/>
    </source>
</evidence>
<dbReference type="InParanoid" id="A0A2T3B2P3"/>
<dbReference type="EMBL" id="KZ679011">
    <property type="protein sequence ID" value="PSS18826.1"/>
    <property type="molecule type" value="Genomic_DNA"/>
</dbReference>
<dbReference type="PANTHER" id="PTHR39602:SF2">
    <property type="entry name" value="ACW-9"/>
    <property type="match status" value="1"/>
</dbReference>
<dbReference type="PANTHER" id="PTHR39602">
    <property type="entry name" value="ACW-9"/>
    <property type="match status" value="1"/>
</dbReference>
<name>A0A2T3B2P3_AMORE</name>
<sequence length="144" mass="15483">MQFQILAFTALLSTALAAPAGLLSTRQSSSPGWTIRSFTRNCTDPNICTYTFSIDVNNGSSTPVPCTIVDTAEPATTHSFYGVPCTQANNFAVSWGWNTQDDFTVLTLVNQTALQEAFFGYDHPNVGLPVVSYADVGPNAVQHT</sequence>
<reference evidence="2 3" key="1">
    <citation type="journal article" date="2018" name="New Phytol.">
        <title>Comparative genomics and transcriptomics depict ericoid mycorrhizal fungi as versatile saprotrophs and plant mutualists.</title>
        <authorList>
            <person name="Martino E."/>
            <person name="Morin E."/>
            <person name="Grelet G.A."/>
            <person name="Kuo A."/>
            <person name="Kohler A."/>
            <person name="Daghino S."/>
            <person name="Barry K.W."/>
            <person name="Cichocki N."/>
            <person name="Clum A."/>
            <person name="Dockter R.B."/>
            <person name="Hainaut M."/>
            <person name="Kuo R.C."/>
            <person name="LaButti K."/>
            <person name="Lindahl B.D."/>
            <person name="Lindquist E.A."/>
            <person name="Lipzen A."/>
            <person name="Khouja H.R."/>
            <person name="Magnuson J."/>
            <person name="Murat C."/>
            <person name="Ohm R.A."/>
            <person name="Singer S.W."/>
            <person name="Spatafora J.W."/>
            <person name="Wang M."/>
            <person name="Veneault-Fourrey C."/>
            <person name="Henrissat B."/>
            <person name="Grigoriev I.V."/>
            <person name="Martin F.M."/>
            <person name="Perotto S."/>
        </authorList>
    </citation>
    <scope>NUCLEOTIDE SEQUENCE [LARGE SCALE GENOMIC DNA]</scope>
    <source>
        <strain evidence="2 3">ATCC 22711</strain>
    </source>
</reference>
<dbReference type="STRING" id="857342.A0A2T3B2P3"/>
<dbReference type="OrthoDB" id="3836772at2759"/>
<dbReference type="Proteomes" id="UP000241818">
    <property type="component" value="Unassembled WGS sequence"/>
</dbReference>
<accession>A0A2T3B2P3</accession>
<feature type="chain" id="PRO_5015524350" evidence="1">
    <location>
        <begin position="18"/>
        <end position="144"/>
    </location>
</feature>
<protein>
    <submittedName>
        <fullName evidence="2">Uncharacterized protein</fullName>
    </submittedName>
</protein>
<keyword evidence="1" id="KW-0732">Signal</keyword>
<dbReference type="AlphaFoldDB" id="A0A2T3B2P3"/>
<evidence type="ECO:0000313" key="2">
    <source>
        <dbReference type="EMBL" id="PSS18826.1"/>
    </source>
</evidence>
<dbReference type="GeneID" id="36576844"/>
<gene>
    <name evidence="2" type="ORF">M430DRAFT_58917</name>
</gene>
<dbReference type="RefSeq" id="XP_024721178.1">
    <property type="nucleotide sequence ID" value="XM_024868763.1"/>
</dbReference>
<keyword evidence="3" id="KW-1185">Reference proteome</keyword>
<organism evidence="2 3">
    <name type="scientific">Amorphotheca resinae ATCC 22711</name>
    <dbReference type="NCBI Taxonomy" id="857342"/>
    <lineage>
        <taxon>Eukaryota</taxon>
        <taxon>Fungi</taxon>
        <taxon>Dikarya</taxon>
        <taxon>Ascomycota</taxon>
        <taxon>Pezizomycotina</taxon>
        <taxon>Leotiomycetes</taxon>
        <taxon>Helotiales</taxon>
        <taxon>Amorphothecaceae</taxon>
        <taxon>Amorphotheca</taxon>
    </lineage>
</organism>
<feature type="signal peptide" evidence="1">
    <location>
        <begin position="1"/>
        <end position="17"/>
    </location>
</feature>
<evidence type="ECO:0000256" key="1">
    <source>
        <dbReference type="SAM" id="SignalP"/>
    </source>
</evidence>